<keyword evidence="1" id="KW-0500">Molybdenum</keyword>
<dbReference type="InterPro" id="IPR016208">
    <property type="entry name" value="Ald_Oxase/xanthine_DH-like"/>
</dbReference>
<feature type="non-terminal residue" evidence="4">
    <location>
        <position position="1"/>
    </location>
</feature>
<sequence length="250" mass="27708">KLDSVCIYTNLPPGGPYRGFGYSEFSFGLESHITKIAQKIKMDSVAFRRKNMIKEGDTLPYGASMNPNGIGEALDKTAMEIKWGESQKSPDPNKVIGKSVVLFWKAPAMPPNASSAAFLKFNEDGSINLLVSGMEIGQGYLTVMAQIAAEILSVPISKIRVEAPDTDRNPYEWQTVASHVTWSCGNAVKRAAEDAREQIFDLVQRALELDKDSLYLEDEKVKCKTKPDFELPLKDFVINGIQVKDHTFKG</sequence>
<dbReference type="Pfam" id="PF02738">
    <property type="entry name" value="MoCoBD_1"/>
    <property type="match status" value="1"/>
</dbReference>
<dbReference type="PANTHER" id="PTHR11908">
    <property type="entry name" value="XANTHINE DEHYDROGENASE"/>
    <property type="match status" value="1"/>
</dbReference>
<name>X0WU28_9ZZZZ</name>
<gene>
    <name evidence="4" type="ORF">S01H1_66887</name>
</gene>
<feature type="non-terminal residue" evidence="4">
    <location>
        <position position="250"/>
    </location>
</feature>
<dbReference type="AlphaFoldDB" id="X0WU28"/>
<feature type="domain" description="Aldehyde oxidase/xanthine dehydrogenase second molybdopterin binding" evidence="3">
    <location>
        <begin position="87"/>
        <end position="235"/>
    </location>
</feature>
<reference evidence="4" key="1">
    <citation type="journal article" date="2014" name="Front. Microbiol.">
        <title>High frequency of phylogenetically diverse reductive dehalogenase-homologous genes in deep subseafloor sedimentary metagenomes.</title>
        <authorList>
            <person name="Kawai M."/>
            <person name="Futagami T."/>
            <person name="Toyoda A."/>
            <person name="Takaki Y."/>
            <person name="Nishi S."/>
            <person name="Hori S."/>
            <person name="Arai W."/>
            <person name="Tsubouchi T."/>
            <person name="Morono Y."/>
            <person name="Uchiyama I."/>
            <person name="Ito T."/>
            <person name="Fujiyama A."/>
            <person name="Inagaki F."/>
            <person name="Takami H."/>
        </authorList>
    </citation>
    <scope>NUCLEOTIDE SEQUENCE</scope>
    <source>
        <strain evidence="4">Expedition CK06-06</strain>
    </source>
</reference>
<dbReference type="InterPro" id="IPR046867">
    <property type="entry name" value="AldOxase/xan_DH_MoCoBD2"/>
</dbReference>
<protein>
    <submittedName>
        <fullName evidence="4">Uncharacterized protein</fullName>
    </submittedName>
</protein>
<evidence type="ECO:0000259" key="3">
    <source>
        <dbReference type="Pfam" id="PF20256"/>
    </source>
</evidence>
<organism evidence="4">
    <name type="scientific">marine sediment metagenome</name>
    <dbReference type="NCBI Taxonomy" id="412755"/>
    <lineage>
        <taxon>unclassified sequences</taxon>
        <taxon>metagenomes</taxon>
        <taxon>ecological metagenomes</taxon>
    </lineage>
</organism>
<dbReference type="EMBL" id="BARS01044248">
    <property type="protein sequence ID" value="GAG34155.1"/>
    <property type="molecule type" value="Genomic_DNA"/>
</dbReference>
<dbReference type="PANTHER" id="PTHR11908:SF132">
    <property type="entry name" value="ALDEHYDE OXIDASE 1-RELATED"/>
    <property type="match status" value="1"/>
</dbReference>
<evidence type="ECO:0000259" key="2">
    <source>
        <dbReference type="Pfam" id="PF02738"/>
    </source>
</evidence>
<dbReference type="GO" id="GO:0005506">
    <property type="term" value="F:iron ion binding"/>
    <property type="evidence" value="ECO:0007669"/>
    <property type="project" value="InterPro"/>
</dbReference>
<feature type="domain" description="Aldehyde oxidase/xanthine dehydrogenase first molybdopterin binding" evidence="2">
    <location>
        <begin position="2"/>
        <end position="52"/>
    </location>
</feature>
<evidence type="ECO:0000313" key="4">
    <source>
        <dbReference type="EMBL" id="GAG34155.1"/>
    </source>
</evidence>
<dbReference type="Pfam" id="PF20256">
    <property type="entry name" value="MoCoBD_2"/>
    <property type="match status" value="1"/>
</dbReference>
<dbReference type="InterPro" id="IPR037165">
    <property type="entry name" value="AldOxase/xan_DH_Mopterin-bd_sf"/>
</dbReference>
<dbReference type="SUPFAM" id="SSF56003">
    <property type="entry name" value="Molybdenum cofactor-binding domain"/>
    <property type="match status" value="1"/>
</dbReference>
<accession>X0WU28</accession>
<proteinExistence type="predicted"/>
<evidence type="ECO:0000256" key="1">
    <source>
        <dbReference type="ARBA" id="ARBA00022505"/>
    </source>
</evidence>
<dbReference type="InterPro" id="IPR008274">
    <property type="entry name" value="AldOxase/xan_DH_MoCoBD1"/>
</dbReference>
<comment type="caution">
    <text evidence="4">The sequence shown here is derived from an EMBL/GenBank/DDBJ whole genome shotgun (WGS) entry which is preliminary data.</text>
</comment>
<dbReference type="GO" id="GO:0016491">
    <property type="term" value="F:oxidoreductase activity"/>
    <property type="evidence" value="ECO:0007669"/>
    <property type="project" value="InterPro"/>
</dbReference>
<dbReference type="Gene3D" id="3.30.365.10">
    <property type="entry name" value="Aldehyde oxidase/xanthine dehydrogenase, molybdopterin binding domain"/>
    <property type="match status" value="2"/>
</dbReference>